<dbReference type="EC" id="2.4.2.7" evidence="6 11"/>
<evidence type="ECO:0000256" key="1">
    <source>
        <dbReference type="ARBA" id="ARBA00000868"/>
    </source>
</evidence>
<comment type="caution">
    <text evidence="13">The sequence shown here is derived from an EMBL/GenBank/DDBJ whole genome shotgun (WGS) entry which is preliminary data.</text>
</comment>
<evidence type="ECO:0000259" key="12">
    <source>
        <dbReference type="Pfam" id="PF00156"/>
    </source>
</evidence>
<evidence type="ECO:0000256" key="8">
    <source>
        <dbReference type="ARBA" id="ARBA00022676"/>
    </source>
</evidence>
<dbReference type="NCBIfam" id="TIGR01090">
    <property type="entry name" value="apt"/>
    <property type="match status" value="1"/>
</dbReference>
<dbReference type="GO" id="GO:0003999">
    <property type="term" value="F:adenine phosphoribosyltransferase activity"/>
    <property type="evidence" value="ECO:0007669"/>
    <property type="project" value="UniProtKB-UniRule"/>
</dbReference>
<dbReference type="InterPro" id="IPR050054">
    <property type="entry name" value="UPRTase/APRTase"/>
</dbReference>
<dbReference type="GO" id="GO:0006166">
    <property type="term" value="P:purine ribonucleoside salvage"/>
    <property type="evidence" value="ECO:0007669"/>
    <property type="project" value="UniProtKB-UniRule"/>
</dbReference>
<keyword evidence="10 11" id="KW-0660">Purine salvage</keyword>
<dbReference type="GO" id="GO:0044209">
    <property type="term" value="P:AMP salvage"/>
    <property type="evidence" value="ECO:0007669"/>
    <property type="project" value="UniProtKB-UniRule"/>
</dbReference>
<comment type="catalytic activity">
    <reaction evidence="1 11">
        <text>AMP + diphosphate = 5-phospho-alpha-D-ribose 1-diphosphate + adenine</text>
        <dbReference type="Rhea" id="RHEA:16609"/>
        <dbReference type="ChEBI" id="CHEBI:16708"/>
        <dbReference type="ChEBI" id="CHEBI:33019"/>
        <dbReference type="ChEBI" id="CHEBI:58017"/>
        <dbReference type="ChEBI" id="CHEBI:456215"/>
        <dbReference type="EC" id="2.4.2.7"/>
    </reaction>
</comment>
<evidence type="ECO:0000256" key="10">
    <source>
        <dbReference type="ARBA" id="ARBA00022726"/>
    </source>
</evidence>
<dbReference type="PANTHER" id="PTHR32315:SF3">
    <property type="entry name" value="ADENINE PHOSPHORIBOSYLTRANSFERASE"/>
    <property type="match status" value="1"/>
</dbReference>
<accession>A0A8J4A1X4</accession>
<dbReference type="Proteomes" id="UP000635606">
    <property type="component" value="Unassembled WGS sequence"/>
</dbReference>
<evidence type="ECO:0000313" key="14">
    <source>
        <dbReference type="Proteomes" id="UP000635606"/>
    </source>
</evidence>
<organism evidence="13 14">
    <name type="scientific">Virgisporangium ochraceum</name>
    <dbReference type="NCBI Taxonomy" id="65505"/>
    <lineage>
        <taxon>Bacteria</taxon>
        <taxon>Bacillati</taxon>
        <taxon>Actinomycetota</taxon>
        <taxon>Actinomycetes</taxon>
        <taxon>Micromonosporales</taxon>
        <taxon>Micromonosporaceae</taxon>
        <taxon>Virgisporangium</taxon>
    </lineage>
</organism>
<dbReference type="InterPro" id="IPR029057">
    <property type="entry name" value="PRTase-like"/>
</dbReference>
<dbReference type="Pfam" id="PF00156">
    <property type="entry name" value="Pribosyltran"/>
    <property type="match status" value="1"/>
</dbReference>
<dbReference type="NCBIfam" id="NF002634">
    <property type="entry name" value="PRK02304.1-3"/>
    <property type="match status" value="1"/>
</dbReference>
<comment type="function">
    <text evidence="2 11">Catalyzes a salvage reaction resulting in the formation of AMP, that is energically less costly than de novo synthesis.</text>
</comment>
<evidence type="ECO:0000256" key="9">
    <source>
        <dbReference type="ARBA" id="ARBA00022679"/>
    </source>
</evidence>
<keyword evidence="8 11" id="KW-0328">Glycosyltransferase</keyword>
<protein>
    <recommendedName>
        <fullName evidence="6 11">Adenine phosphoribosyltransferase</fullName>
        <shortName evidence="11">APRT</shortName>
        <ecNumber evidence="6 11">2.4.2.7</ecNumber>
    </recommendedName>
</protein>
<dbReference type="InterPro" id="IPR005764">
    <property type="entry name" value="Ade_phspho_trans"/>
</dbReference>
<evidence type="ECO:0000256" key="6">
    <source>
        <dbReference type="ARBA" id="ARBA00011893"/>
    </source>
</evidence>
<dbReference type="GO" id="GO:0006168">
    <property type="term" value="P:adenine salvage"/>
    <property type="evidence" value="ECO:0007669"/>
    <property type="project" value="InterPro"/>
</dbReference>
<keyword evidence="9 11" id="KW-0808">Transferase</keyword>
<dbReference type="AlphaFoldDB" id="A0A8J4A1X4"/>
<keyword evidence="14" id="KW-1185">Reference proteome</keyword>
<comment type="similarity">
    <text evidence="5 11">Belongs to the purine/pyrimidine phosphoribosyltransferase family.</text>
</comment>
<name>A0A8J4A1X4_9ACTN</name>
<dbReference type="PANTHER" id="PTHR32315">
    <property type="entry name" value="ADENINE PHOSPHORIBOSYLTRANSFERASE"/>
    <property type="match status" value="1"/>
</dbReference>
<dbReference type="RefSeq" id="WP_203934041.1">
    <property type="nucleotide sequence ID" value="NZ_BOPH01000132.1"/>
</dbReference>
<dbReference type="GO" id="GO:0005737">
    <property type="term" value="C:cytoplasm"/>
    <property type="evidence" value="ECO:0007669"/>
    <property type="project" value="UniProtKB-SubCell"/>
</dbReference>
<dbReference type="HAMAP" id="MF_00004">
    <property type="entry name" value="Aden_phosphoribosyltr"/>
    <property type="match status" value="1"/>
</dbReference>
<comment type="pathway">
    <text evidence="4 11">Purine metabolism; AMP biosynthesis via salvage pathway; AMP from adenine: step 1/1.</text>
</comment>
<dbReference type="SUPFAM" id="SSF53271">
    <property type="entry name" value="PRTase-like"/>
    <property type="match status" value="1"/>
</dbReference>
<evidence type="ECO:0000256" key="11">
    <source>
        <dbReference type="HAMAP-Rule" id="MF_00004"/>
    </source>
</evidence>
<dbReference type="NCBIfam" id="NF002636">
    <property type="entry name" value="PRK02304.1-5"/>
    <property type="match status" value="1"/>
</dbReference>
<keyword evidence="7 11" id="KW-0963">Cytoplasm</keyword>
<evidence type="ECO:0000256" key="3">
    <source>
        <dbReference type="ARBA" id="ARBA00004496"/>
    </source>
</evidence>
<sequence>MTVRGDSGEATAELVASRVLDVPDFPKPGIMFKDLMPLFADGEAFRATIDAIVSRHQGRFDVVAGIEARGFVIAAAVAYAAGVGVVPVRKAGKLPRKVLAATYALEYGEATLELHADAFTAGQRVLVVDDVLATGGTAAATLGLIERAGGTVTGFSVLMELEFLGARAKLAPREVHALLVVA</sequence>
<evidence type="ECO:0000256" key="7">
    <source>
        <dbReference type="ARBA" id="ARBA00022490"/>
    </source>
</evidence>
<dbReference type="UniPathway" id="UPA00588">
    <property type="reaction ID" value="UER00646"/>
</dbReference>
<dbReference type="GO" id="GO:0016208">
    <property type="term" value="F:AMP binding"/>
    <property type="evidence" value="ECO:0007669"/>
    <property type="project" value="TreeGrafter"/>
</dbReference>
<dbReference type="GO" id="GO:0002055">
    <property type="term" value="F:adenine binding"/>
    <property type="evidence" value="ECO:0007669"/>
    <property type="project" value="TreeGrafter"/>
</dbReference>
<proteinExistence type="inferred from homology"/>
<evidence type="ECO:0000256" key="5">
    <source>
        <dbReference type="ARBA" id="ARBA00008391"/>
    </source>
</evidence>
<evidence type="ECO:0000313" key="13">
    <source>
        <dbReference type="EMBL" id="GIJ74239.1"/>
    </source>
</evidence>
<feature type="domain" description="Phosphoribosyltransferase" evidence="12">
    <location>
        <begin position="55"/>
        <end position="159"/>
    </location>
</feature>
<dbReference type="EMBL" id="BOPH01000132">
    <property type="protein sequence ID" value="GIJ74239.1"/>
    <property type="molecule type" value="Genomic_DNA"/>
</dbReference>
<comment type="subunit">
    <text evidence="11">Homodimer.</text>
</comment>
<dbReference type="Gene3D" id="3.40.50.2020">
    <property type="match status" value="1"/>
</dbReference>
<reference evidence="13" key="1">
    <citation type="submission" date="2021-01" db="EMBL/GenBank/DDBJ databases">
        <title>Whole genome shotgun sequence of Virgisporangium ochraceum NBRC 16418.</title>
        <authorList>
            <person name="Komaki H."/>
            <person name="Tamura T."/>
        </authorList>
    </citation>
    <scope>NUCLEOTIDE SEQUENCE</scope>
    <source>
        <strain evidence="13">NBRC 16418</strain>
    </source>
</reference>
<dbReference type="FunFam" id="3.40.50.2020:FF:000021">
    <property type="entry name" value="Adenine phosphoribosyltransferase"/>
    <property type="match status" value="1"/>
</dbReference>
<dbReference type="CDD" id="cd06223">
    <property type="entry name" value="PRTases_typeI"/>
    <property type="match status" value="1"/>
</dbReference>
<comment type="subcellular location">
    <subcellularLocation>
        <location evidence="3 11">Cytoplasm</location>
    </subcellularLocation>
</comment>
<gene>
    <name evidence="11" type="primary">apt</name>
    <name evidence="13" type="ORF">Voc01_091560</name>
</gene>
<evidence type="ECO:0000256" key="4">
    <source>
        <dbReference type="ARBA" id="ARBA00004659"/>
    </source>
</evidence>
<dbReference type="InterPro" id="IPR000836">
    <property type="entry name" value="PRTase_dom"/>
</dbReference>
<evidence type="ECO:0000256" key="2">
    <source>
        <dbReference type="ARBA" id="ARBA00003968"/>
    </source>
</evidence>